<evidence type="ECO:0000256" key="1">
    <source>
        <dbReference type="SAM" id="MobiDB-lite"/>
    </source>
</evidence>
<proteinExistence type="predicted"/>
<feature type="region of interest" description="Disordered" evidence="1">
    <location>
        <begin position="1"/>
        <end position="29"/>
    </location>
</feature>
<gene>
    <name evidence="2" type="ORF">KYN89_13295</name>
</gene>
<name>A0ABS7PG18_9SPHN</name>
<evidence type="ECO:0000313" key="2">
    <source>
        <dbReference type="EMBL" id="MBY8338019.1"/>
    </source>
</evidence>
<evidence type="ECO:0008006" key="4">
    <source>
        <dbReference type="Google" id="ProtNLM"/>
    </source>
</evidence>
<reference evidence="2 3" key="1">
    <citation type="submission" date="2021-07" db="EMBL/GenBank/DDBJ databases">
        <title>Alteriqipengyuania abyssalis NZ-12B nov, sp.nov isolated from deep sea sponge in pacific ocean.</title>
        <authorList>
            <person name="Tareen S."/>
            <person name="Wink J."/>
        </authorList>
    </citation>
    <scope>NUCLEOTIDE SEQUENCE [LARGE SCALE GENOMIC DNA]</scope>
    <source>
        <strain evidence="2 3">NZ-12B</strain>
    </source>
</reference>
<keyword evidence="3" id="KW-1185">Reference proteome</keyword>
<protein>
    <recommendedName>
        <fullName evidence="4">Lipoprotein</fullName>
    </recommendedName>
</protein>
<feature type="compositionally biased region" description="Low complexity" evidence="1">
    <location>
        <begin position="1"/>
        <end position="14"/>
    </location>
</feature>
<sequence length="179" mass="19533">MTACSAADSSKDAAPGSNAPAPSVENGQIPIAIETARKIEGSAARPYAAPWPGLFPDDDLPEGQHPRRRSIPVAIRGKWRENEGTPASSTQCDGFLPDNMGKVLTIRDDSYTFFEPGGRLVSVSEREPGRIRALFNTKFGDHPSQDELEFSVDPASGTLTVHNFDTDEHFMRTYRRCPG</sequence>
<accession>A0ABS7PG18</accession>
<evidence type="ECO:0000313" key="3">
    <source>
        <dbReference type="Proteomes" id="UP000759298"/>
    </source>
</evidence>
<feature type="region of interest" description="Disordered" evidence="1">
    <location>
        <begin position="47"/>
        <end position="94"/>
    </location>
</feature>
<dbReference type="EMBL" id="JAHWXP010000003">
    <property type="protein sequence ID" value="MBY8338019.1"/>
    <property type="molecule type" value="Genomic_DNA"/>
</dbReference>
<comment type="caution">
    <text evidence="2">The sequence shown here is derived from an EMBL/GenBank/DDBJ whole genome shotgun (WGS) entry which is preliminary data.</text>
</comment>
<organism evidence="2 3">
    <name type="scientific">Alteriqipengyuania abyssalis</name>
    <dbReference type="NCBI Taxonomy" id="2860200"/>
    <lineage>
        <taxon>Bacteria</taxon>
        <taxon>Pseudomonadati</taxon>
        <taxon>Pseudomonadota</taxon>
        <taxon>Alphaproteobacteria</taxon>
        <taxon>Sphingomonadales</taxon>
        <taxon>Erythrobacteraceae</taxon>
        <taxon>Alteriqipengyuania</taxon>
    </lineage>
</organism>
<dbReference type="Proteomes" id="UP000759298">
    <property type="component" value="Unassembled WGS sequence"/>
</dbReference>